<evidence type="ECO:0000313" key="3">
    <source>
        <dbReference type="EMBL" id="KAJ7982193.1"/>
    </source>
</evidence>
<keyword evidence="3" id="KW-0418">Kinase</keyword>
<protein>
    <submittedName>
        <fullName evidence="3">LIM domain-containing serine/threonine-protein kinase</fullName>
    </submittedName>
</protein>
<organism evidence="3 4">
    <name type="scientific">Quillaja saponaria</name>
    <name type="common">Soap bark tree</name>
    <dbReference type="NCBI Taxonomy" id="32244"/>
    <lineage>
        <taxon>Eukaryota</taxon>
        <taxon>Viridiplantae</taxon>
        <taxon>Streptophyta</taxon>
        <taxon>Embryophyta</taxon>
        <taxon>Tracheophyta</taxon>
        <taxon>Spermatophyta</taxon>
        <taxon>Magnoliopsida</taxon>
        <taxon>eudicotyledons</taxon>
        <taxon>Gunneridae</taxon>
        <taxon>Pentapetalae</taxon>
        <taxon>rosids</taxon>
        <taxon>fabids</taxon>
        <taxon>Fabales</taxon>
        <taxon>Quillajaceae</taxon>
        <taxon>Quillaja</taxon>
    </lineage>
</organism>
<dbReference type="KEGG" id="qsa:O6P43_001341"/>
<evidence type="ECO:0000256" key="1">
    <source>
        <dbReference type="SAM" id="MobiDB-lite"/>
    </source>
</evidence>
<evidence type="ECO:0000313" key="4">
    <source>
        <dbReference type="Proteomes" id="UP001163823"/>
    </source>
</evidence>
<feature type="transmembrane region" description="Helical" evidence="2">
    <location>
        <begin position="243"/>
        <end position="261"/>
    </location>
</feature>
<feature type="transmembrane region" description="Helical" evidence="2">
    <location>
        <begin position="300"/>
        <end position="321"/>
    </location>
</feature>
<feature type="region of interest" description="Disordered" evidence="1">
    <location>
        <begin position="154"/>
        <end position="180"/>
    </location>
</feature>
<accession>A0AAD7VNM2</accession>
<evidence type="ECO:0000256" key="2">
    <source>
        <dbReference type="SAM" id="Phobius"/>
    </source>
</evidence>
<keyword evidence="4" id="KW-1185">Reference proteome</keyword>
<comment type="caution">
    <text evidence="3">The sequence shown here is derived from an EMBL/GenBank/DDBJ whole genome shotgun (WGS) entry which is preliminary data.</text>
</comment>
<dbReference type="AlphaFoldDB" id="A0AAD7VNM2"/>
<keyword evidence="2" id="KW-0472">Membrane</keyword>
<feature type="transmembrane region" description="Helical" evidence="2">
    <location>
        <begin position="210"/>
        <end position="231"/>
    </location>
</feature>
<dbReference type="Proteomes" id="UP001163823">
    <property type="component" value="Chromosome 1"/>
</dbReference>
<reference evidence="3 4" key="1">
    <citation type="journal article" date="2023" name="Science">
        <title>Elucidation of the pathway for biosynthesis of saponin adjuvants from the soapbark tree.</title>
        <authorList>
            <person name="Reed J."/>
            <person name="Orme A."/>
            <person name="El-Demerdash A."/>
            <person name="Owen C."/>
            <person name="Martin L.B.B."/>
            <person name="Misra R.C."/>
            <person name="Kikuchi S."/>
            <person name="Rejzek M."/>
            <person name="Martin A.C."/>
            <person name="Harkess A."/>
            <person name="Leebens-Mack J."/>
            <person name="Louveau T."/>
            <person name="Stephenson M.J."/>
            <person name="Osbourn A."/>
        </authorList>
    </citation>
    <scope>NUCLEOTIDE SEQUENCE [LARGE SCALE GENOMIC DNA]</scope>
    <source>
        <strain evidence="3">S10</strain>
    </source>
</reference>
<dbReference type="EMBL" id="JARAOO010000001">
    <property type="protein sequence ID" value="KAJ7982193.1"/>
    <property type="molecule type" value="Genomic_DNA"/>
</dbReference>
<dbReference type="PANTHER" id="PTHR37222:SF1">
    <property type="entry name" value="OS02G0718000 PROTEIN"/>
    <property type="match status" value="1"/>
</dbReference>
<keyword evidence="2" id="KW-1133">Transmembrane helix</keyword>
<keyword evidence="3" id="KW-0808">Transferase</keyword>
<gene>
    <name evidence="3" type="ORF">O6P43_001341</name>
</gene>
<sequence>MEHSPTSLPTGSYSSFASPLCSHSAPSNPISCLSDSLTPSHVSKSCCEFQASGKAGLLYFNLNSIRSYSGCSNNYRKLRFNWFSDEKPRKFSVSDSSLDSGISQIPRQNRGLKHQMVVVAQRHINFDICSSLYSTKLRNSEANWLSGRRHRFFSTNDSSSESEKTQKPNPFPSQNPDFKHQEIEGPTVERDLSALANETREVHEGMMKSIYSLSKAVAVLGLIQLGLGAWISYITPSWPITEFSIQSFVAFAFPCSMAFMLRQSLKPMYFFKKMEEQGRLQILTQTLQVAKQLNLFFVRLRGVSFICITGLSAGLLFTVFFR</sequence>
<dbReference type="GO" id="GO:0016301">
    <property type="term" value="F:kinase activity"/>
    <property type="evidence" value="ECO:0007669"/>
    <property type="project" value="UniProtKB-KW"/>
</dbReference>
<keyword evidence="2" id="KW-0812">Transmembrane</keyword>
<dbReference type="PANTHER" id="PTHR37222">
    <property type="entry name" value="OS02G0718000 PROTEIN"/>
    <property type="match status" value="1"/>
</dbReference>
<name>A0AAD7VNM2_QUISA</name>
<proteinExistence type="predicted"/>